<dbReference type="RefSeq" id="XP_031581539.1">
    <property type="nucleotide sequence ID" value="XM_031725682.1"/>
</dbReference>
<keyword evidence="1" id="KW-1133">Transmembrane helix</keyword>
<reference evidence="3" key="1">
    <citation type="journal article" date="2015" name="PLoS Genet.">
        <title>The dynamic genome and transcriptome of the human fungal pathogen Blastomyces and close relative Emmonsia.</title>
        <authorList>
            <person name="Munoz J.F."/>
            <person name="Gauthier G.M."/>
            <person name="Desjardins C.A."/>
            <person name="Gallo J.E."/>
            <person name="Holder J."/>
            <person name="Sullivan T.D."/>
            <person name="Marty A.J."/>
            <person name="Carmen J.C."/>
            <person name="Chen Z."/>
            <person name="Ding L."/>
            <person name="Gujja S."/>
            <person name="Magrini V."/>
            <person name="Misas E."/>
            <person name="Mitreva M."/>
            <person name="Priest M."/>
            <person name="Saif S."/>
            <person name="Whiston E.A."/>
            <person name="Young S."/>
            <person name="Zeng Q."/>
            <person name="Goldman W.E."/>
            <person name="Mardis E.R."/>
            <person name="Taylor J.W."/>
            <person name="McEwen J.G."/>
            <person name="Clay O.K."/>
            <person name="Klein B.S."/>
            <person name="Cuomo C.A."/>
        </authorList>
    </citation>
    <scope>NUCLEOTIDE SEQUENCE [LARGE SCALE GENOMIC DNA]</scope>
    <source>
        <strain evidence="3">SLH14081</strain>
    </source>
</reference>
<keyword evidence="1" id="KW-0472">Membrane</keyword>
<evidence type="ECO:0000256" key="1">
    <source>
        <dbReference type="SAM" id="Phobius"/>
    </source>
</evidence>
<protein>
    <submittedName>
        <fullName evidence="2">Uncharacterized protein</fullName>
    </submittedName>
</protein>
<dbReference type="GeneID" id="42529577"/>
<accession>A0A179V516</accession>
<evidence type="ECO:0000313" key="3">
    <source>
        <dbReference type="Proteomes" id="UP000002038"/>
    </source>
</evidence>
<evidence type="ECO:0000313" key="2">
    <source>
        <dbReference type="EMBL" id="OAT14578.1"/>
    </source>
</evidence>
<organism evidence="2 3">
    <name type="scientific">Blastomyces gilchristii (strain SLH14081)</name>
    <name type="common">Blastomyces dermatitidis</name>
    <dbReference type="NCBI Taxonomy" id="559298"/>
    <lineage>
        <taxon>Eukaryota</taxon>
        <taxon>Fungi</taxon>
        <taxon>Dikarya</taxon>
        <taxon>Ascomycota</taxon>
        <taxon>Pezizomycotina</taxon>
        <taxon>Eurotiomycetes</taxon>
        <taxon>Eurotiomycetidae</taxon>
        <taxon>Onygenales</taxon>
        <taxon>Ajellomycetaceae</taxon>
        <taxon>Blastomyces</taxon>
    </lineage>
</organism>
<feature type="non-terminal residue" evidence="2">
    <location>
        <position position="1"/>
    </location>
</feature>
<gene>
    <name evidence="2" type="ORF">BDBG_18097</name>
</gene>
<proteinExistence type="predicted"/>
<keyword evidence="1" id="KW-0812">Transmembrane</keyword>
<feature type="transmembrane region" description="Helical" evidence="1">
    <location>
        <begin position="32"/>
        <end position="57"/>
    </location>
</feature>
<dbReference type="VEuPathDB" id="FungiDB:BDBG_18097"/>
<feature type="non-terminal residue" evidence="2">
    <location>
        <position position="112"/>
    </location>
</feature>
<dbReference type="KEGG" id="bgh:BDBG_18097"/>
<keyword evidence="3" id="KW-1185">Reference proteome</keyword>
<dbReference type="AlphaFoldDB" id="A0A179V516"/>
<feature type="transmembrane region" description="Helical" evidence="1">
    <location>
        <begin position="77"/>
        <end position="105"/>
    </location>
</feature>
<sequence length="112" mass="11982">SSCVDRSVFTDNYNLNVELLIKNLRDIIMKKLSILCITKSSISLSALFVSFSVTLSQSSISISVSDSSASATSVSEILTLTTSAFTASTFSASAASTVIISSLCFKRMLHRL</sequence>
<dbReference type="EMBL" id="GG657512">
    <property type="protein sequence ID" value="OAT14578.1"/>
    <property type="molecule type" value="Genomic_DNA"/>
</dbReference>
<dbReference type="Proteomes" id="UP000002038">
    <property type="component" value="Unassembled WGS sequence"/>
</dbReference>
<name>A0A179V516_BLAGS</name>